<dbReference type="GO" id="GO:0051536">
    <property type="term" value="F:iron-sulfur cluster binding"/>
    <property type="evidence" value="ECO:0007669"/>
    <property type="project" value="InterPro"/>
</dbReference>
<dbReference type="PROSITE" id="PS51085">
    <property type="entry name" value="2FE2S_FER_2"/>
    <property type="match status" value="1"/>
</dbReference>
<proteinExistence type="predicted"/>
<sequence length="106" mass="11729">MDHTELTIRITAEGQESTVLTKSHEYRSLMHLITDKLFLDGFGECGGMGKCGTCIVEITSCTGLPTALERNECTTLERAGKTRDNLRLSCQILIDESINELIINIP</sequence>
<organism evidence="2 3">
    <name type="scientific">Mucilaginibacter pineti</name>
    <dbReference type="NCBI Taxonomy" id="1391627"/>
    <lineage>
        <taxon>Bacteria</taxon>
        <taxon>Pseudomonadati</taxon>
        <taxon>Bacteroidota</taxon>
        <taxon>Sphingobacteriia</taxon>
        <taxon>Sphingobacteriales</taxon>
        <taxon>Sphingobacteriaceae</taxon>
        <taxon>Mucilaginibacter</taxon>
    </lineage>
</organism>
<dbReference type="InterPro" id="IPR012675">
    <property type="entry name" value="Beta-grasp_dom_sf"/>
</dbReference>
<name>A0A1G7NHJ3_9SPHI</name>
<evidence type="ECO:0000313" key="3">
    <source>
        <dbReference type="Proteomes" id="UP000199072"/>
    </source>
</evidence>
<dbReference type="InterPro" id="IPR001041">
    <property type="entry name" value="2Fe-2S_ferredoxin-type"/>
</dbReference>
<dbReference type="Gene3D" id="3.10.20.30">
    <property type="match status" value="1"/>
</dbReference>
<dbReference type="SUPFAM" id="SSF54292">
    <property type="entry name" value="2Fe-2S ferredoxin-like"/>
    <property type="match status" value="1"/>
</dbReference>
<evidence type="ECO:0000259" key="1">
    <source>
        <dbReference type="PROSITE" id="PS51085"/>
    </source>
</evidence>
<dbReference type="EMBL" id="FNAI01000027">
    <property type="protein sequence ID" value="SDF73397.1"/>
    <property type="molecule type" value="Genomic_DNA"/>
</dbReference>
<accession>A0A1G7NHJ3</accession>
<evidence type="ECO:0000313" key="2">
    <source>
        <dbReference type="EMBL" id="SDF73397.1"/>
    </source>
</evidence>
<dbReference type="RefSeq" id="WP_091157468.1">
    <property type="nucleotide sequence ID" value="NZ_FNAI01000027.1"/>
</dbReference>
<dbReference type="OrthoDB" id="9799640at2"/>
<keyword evidence="3" id="KW-1185">Reference proteome</keyword>
<protein>
    <submittedName>
        <fullName evidence="2">Ferredoxin, 2Fe-2S</fullName>
    </submittedName>
</protein>
<reference evidence="2 3" key="1">
    <citation type="submission" date="2016-10" db="EMBL/GenBank/DDBJ databases">
        <authorList>
            <person name="de Groot N.N."/>
        </authorList>
    </citation>
    <scope>NUCLEOTIDE SEQUENCE [LARGE SCALE GENOMIC DNA]</scope>
    <source>
        <strain evidence="2 3">47C3B</strain>
    </source>
</reference>
<feature type="domain" description="2Fe-2S ferredoxin-type" evidence="1">
    <location>
        <begin position="6"/>
        <end position="106"/>
    </location>
</feature>
<dbReference type="STRING" id="1391627.SAMN05216464_12718"/>
<gene>
    <name evidence="2" type="ORF">SAMN05216464_12718</name>
</gene>
<dbReference type="InterPro" id="IPR036010">
    <property type="entry name" value="2Fe-2S_ferredoxin-like_sf"/>
</dbReference>
<dbReference type="Proteomes" id="UP000199072">
    <property type="component" value="Unassembled WGS sequence"/>
</dbReference>
<dbReference type="AlphaFoldDB" id="A0A1G7NHJ3"/>